<evidence type="ECO:0008006" key="9">
    <source>
        <dbReference type="Google" id="ProtNLM"/>
    </source>
</evidence>
<organism evidence="8">
    <name type="scientific">hydrothermal vent metagenome</name>
    <dbReference type="NCBI Taxonomy" id="652676"/>
    <lineage>
        <taxon>unclassified sequences</taxon>
        <taxon>metagenomes</taxon>
        <taxon>ecological metagenomes</taxon>
    </lineage>
</organism>
<evidence type="ECO:0000256" key="7">
    <source>
        <dbReference type="SAM" id="Coils"/>
    </source>
</evidence>
<evidence type="ECO:0000313" key="8">
    <source>
        <dbReference type="EMBL" id="VAW14681.1"/>
    </source>
</evidence>
<gene>
    <name evidence="8" type="ORF">MNBD_BACTEROID05-1225</name>
</gene>
<dbReference type="InterPro" id="IPR023081">
    <property type="entry name" value="Cell_div_FtsB"/>
</dbReference>
<reference evidence="8" key="1">
    <citation type="submission" date="2018-06" db="EMBL/GenBank/DDBJ databases">
        <authorList>
            <person name="Zhirakovskaya E."/>
        </authorList>
    </citation>
    <scope>NUCLEOTIDE SEQUENCE</scope>
</reference>
<sequence>MKNAIVIFVIALLVLVFFLPSFSKKQDLLKRNQDLKKQIEDLTQKNIDLLKEQKLLEEDPEYLEKVAREKMGLVKEGEVIYRIIPSSSE</sequence>
<keyword evidence="3" id="KW-0812">Transmembrane</keyword>
<accession>A0A3B0T7L6</accession>
<feature type="coiled-coil region" evidence="7">
    <location>
        <begin position="25"/>
        <end position="59"/>
    </location>
</feature>
<name>A0A3B0T7L6_9ZZZZ</name>
<evidence type="ECO:0000256" key="4">
    <source>
        <dbReference type="ARBA" id="ARBA00022989"/>
    </source>
</evidence>
<dbReference type="GO" id="GO:0043093">
    <property type="term" value="P:FtsZ-dependent cytokinesis"/>
    <property type="evidence" value="ECO:0007669"/>
    <property type="project" value="TreeGrafter"/>
</dbReference>
<evidence type="ECO:0000256" key="3">
    <source>
        <dbReference type="ARBA" id="ARBA00022692"/>
    </source>
</evidence>
<keyword evidence="1" id="KW-1003">Cell membrane</keyword>
<dbReference type="InterPro" id="IPR007060">
    <property type="entry name" value="FtsL/DivIC"/>
</dbReference>
<dbReference type="EMBL" id="UOEN01000232">
    <property type="protein sequence ID" value="VAW14681.1"/>
    <property type="molecule type" value="Genomic_DNA"/>
</dbReference>
<keyword evidence="7" id="KW-0175">Coiled coil</keyword>
<keyword evidence="4" id="KW-1133">Transmembrane helix</keyword>
<keyword evidence="5" id="KW-0472">Membrane</keyword>
<keyword evidence="6" id="KW-0131">Cell cycle</keyword>
<dbReference type="PANTHER" id="PTHR37485:SF1">
    <property type="entry name" value="CELL DIVISION PROTEIN FTSB"/>
    <property type="match status" value="1"/>
</dbReference>
<evidence type="ECO:0000256" key="6">
    <source>
        <dbReference type="ARBA" id="ARBA00023306"/>
    </source>
</evidence>
<dbReference type="AlphaFoldDB" id="A0A3B0T7L6"/>
<evidence type="ECO:0000256" key="1">
    <source>
        <dbReference type="ARBA" id="ARBA00022475"/>
    </source>
</evidence>
<protein>
    <recommendedName>
        <fullName evidence="9">Cell division protein DivIC (FtsB), stabilizes FtsL against RasP cleavage</fullName>
    </recommendedName>
</protein>
<keyword evidence="2" id="KW-0132">Cell division</keyword>
<dbReference type="Pfam" id="PF04977">
    <property type="entry name" value="DivIC"/>
    <property type="match status" value="1"/>
</dbReference>
<dbReference type="PANTHER" id="PTHR37485">
    <property type="entry name" value="CELL DIVISION PROTEIN FTSB"/>
    <property type="match status" value="1"/>
</dbReference>
<evidence type="ECO:0000256" key="5">
    <source>
        <dbReference type="ARBA" id="ARBA00023136"/>
    </source>
</evidence>
<evidence type="ECO:0000256" key="2">
    <source>
        <dbReference type="ARBA" id="ARBA00022618"/>
    </source>
</evidence>
<proteinExistence type="predicted"/>
<dbReference type="GO" id="GO:0030428">
    <property type="term" value="C:cell septum"/>
    <property type="evidence" value="ECO:0007669"/>
    <property type="project" value="TreeGrafter"/>
</dbReference>